<gene>
    <name evidence="2" type="ORF">TTHERM_00191190</name>
</gene>
<dbReference type="HOGENOM" id="CLU_1910875_0_0_1"/>
<organism evidence="2 3">
    <name type="scientific">Tetrahymena thermophila (strain SB210)</name>
    <dbReference type="NCBI Taxonomy" id="312017"/>
    <lineage>
        <taxon>Eukaryota</taxon>
        <taxon>Sar</taxon>
        <taxon>Alveolata</taxon>
        <taxon>Ciliophora</taxon>
        <taxon>Intramacronucleata</taxon>
        <taxon>Oligohymenophorea</taxon>
        <taxon>Hymenostomatida</taxon>
        <taxon>Tetrahymenina</taxon>
        <taxon>Tetrahymenidae</taxon>
        <taxon>Tetrahymena</taxon>
    </lineage>
</organism>
<dbReference type="KEGG" id="tet:TTHERM_00191190"/>
<dbReference type="Pfam" id="PF07933">
    <property type="entry name" value="DUF1681"/>
    <property type="match status" value="1"/>
</dbReference>
<evidence type="ECO:0000313" key="3">
    <source>
        <dbReference type="Proteomes" id="UP000009168"/>
    </source>
</evidence>
<keyword evidence="3" id="KW-1185">Reference proteome</keyword>
<dbReference type="InterPro" id="IPR012466">
    <property type="entry name" value="NECAP_PHear"/>
</dbReference>
<dbReference type="AlphaFoldDB" id="I7MJM3"/>
<accession>I7MJM3</accession>
<dbReference type="SUPFAM" id="SSF50729">
    <property type="entry name" value="PH domain-like"/>
    <property type="match status" value="1"/>
</dbReference>
<evidence type="ECO:0000313" key="2">
    <source>
        <dbReference type="EMBL" id="EAR96451.3"/>
    </source>
</evidence>
<reference evidence="3" key="1">
    <citation type="journal article" date="2006" name="PLoS Biol.">
        <title>Macronuclear genome sequence of the ciliate Tetrahymena thermophila, a model eukaryote.</title>
        <authorList>
            <person name="Eisen J.A."/>
            <person name="Coyne R.S."/>
            <person name="Wu M."/>
            <person name="Wu D."/>
            <person name="Thiagarajan M."/>
            <person name="Wortman J.R."/>
            <person name="Badger J.H."/>
            <person name="Ren Q."/>
            <person name="Amedeo P."/>
            <person name="Jones K.M."/>
            <person name="Tallon L.J."/>
            <person name="Delcher A.L."/>
            <person name="Salzberg S.L."/>
            <person name="Silva J.C."/>
            <person name="Haas B.J."/>
            <person name="Majoros W.H."/>
            <person name="Farzad M."/>
            <person name="Carlton J.M."/>
            <person name="Smith R.K. Jr."/>
            <person name="Garg J."/>
            <person name="Pearlman R.E."/>
            <person name="Karrer K.M."/>
            <person name="Sun L."/>
            <person name="Manning G."/>
            <person name="Elde N.C."/>
            <person name="Turkewitz A.P."/>
            <person name="Asai D.J."/>
            <person name="Wilkes D.E."/>
            <person name="Wang Y."/>
            <person name="Cai H."/>
            <person name="Collins K."/>
            <person name="Stewart B.A."/>
            <person name="Lee S.R."/>
            <person name="Wilamowska K."/>
            <person name="Weinberg Z."/>
            <person name="Ruzzo W.L."/>
            <person name="Wloga D."/>
            <person name="Gaertig J."/>
            <person name="Frankel J."/>
            <person name="Tsao C.-C."/>
            <person name="Gorovsky M.A."/>
            <person name="Keeling P.J."/>
            <person name="Waller R.F."/>
            <person name="Patron N.J."/>
            <person name="Cherry J.M."/>
            <person name="Stover N.A."/>
            <person name="Krieger C.J."/>
            <person name="del Toro C."/>
            <person name="Ryder H.F."/>
            <person name="Williamson S.C."/>
            <person name="Barbeau R.A."/>
            <person name="Hamilton E.P."/>
            <person name="Orias E."/>
        </authorList>
    </citation>
    <scope>NUCLEOTIDE SEQUENCE [LARGE SCALE GENOMIC DNA]</scope>
    <source>
        <strain evidence="3">SB210</strain>
    </source>
</reference>
<dbReference type="EMBL" id="GG662693">
    <property type="protein sequence ID" value="EAR96451.3"/>
    <property type="molecule type" value="Genomic_DNA"/>
</dbReference>
<protein>
    <recommendedName>
        <fullName evidence="1">NECAP PHear domain-containing protein</fullName>
    </recommendedName>
</protein>
<dbReference type="RefSeq" id="XP_001016696.3">
    <property type="nucleotide sequence ID" value="XM_001016696.4"/>
</dbReference>
<dbReference type="Gene3D" id="2.30.29.30">
    <property type="entry name" value="Pleckstrin-homology domain (PH domain)/Phosphotyrosine-binding domain (PTB)"/>
    <property type="match status" value="1"/>
</dbReference>
<dbReference type="InterPro" id="IPR011993">
    <property type="entry name" value="PH-like_dom_sf"/>
</dbReference>
<feature type="domain" description="NECAP PHear" evidence="1">
    <location>
        <begin position="11"/>
        <end position="128"/>
    </location>
</feature>
<sequence length="133" mass="15601">MKDIQLRKLFRTKKTIRVFQIENADEQSVEKNSNAASWQKALCDAILQLYQNQYGQLMLCLRTKKGQTVIQNQYLQEDIEKKILLCKDTCRGYQLEVISPEGSMNVRIGILFETRIEAFEFQTVLKQFCEQTI</sequence>
<dbReference type="Proteomes" id="UP000009168">
    <property type="component" value="Unassembled WGS sequence"/>
</dbReference>
<dbReference type="InParanoid" id="I7MJM3"/>
<dbReference type="GO" id="GO:0016020">
    <property type="term" value="C:membrane"/>
    <property type="evidence" value="ECO:0007669"/>
    <property type="project" value="InterPro"/>
</dbReference>
<proteinExistence type="predicted"/>
<evidence type="ECO:0000259" key="1">
    <source>
        <dbReference type="Pfam" id="PF07933"/>
    </source>
</evidence>
<dbReference type="GO" id="GO:0006897">
    <property type="term" value="P:endocytosis"/>
    <property type="evidence" value="ECO:0007669"/>
    <property type="project" value="InterPro"/>
</dbReference>
<name>I7MJM3_TETTS</name>
<dbReference type="GeneID" id="7832069"/>